<protein>
    <recommendedName>
        <fullName evidence="3">ABC-type transport auxiliary lipoprotein component domain-containing protein</fullName>
    </recommendedName>
</protein>
<dbReference type="SUPFAM" id="SSF159594">
    <property type="entry name" value="XCC0632-like"/>
    <property type="match status" value="1"/>
</dbReference>
<evidence type="ECO:0000313" key="1">
    <source>
        <dbReference type="EMBL" id="MDI1232028.1"/>
    </source>
</evidence>
<sequence>MRYLLIGWLVFFNVGCSVPVKQLALHDFGLPVSVAPQQGRALITVNAPTWLWDNRIRYRLLFASPSQVNFYGLDRWIASPPELLEQLLSYSDKTQNYALIVKLRNFEQQFDTPDRARVILRFFVEAYSDNKKVGTQEFNLQQPTKTPDAAGAISGFTDLAWKAGEKIQSWLAGL</sequence>
<reference evidence="1" key="1">
    <citation type="submission" date="2023-01" db="EMBL/GenBank/DDBJ databases">
        <title>Biogeochemical cycle of methane in antarctic sediments.</title>
        <authorList>
            <person name="Roldan D.M."/>
            <person name="Menes R.J."/>
        </authorList>
    </citation>
    <scope>NUCLEOTIDE SEQUENCE [LARGE SCALE GENOMIC DNA]</scope>
    <source>
        <strain evidence="1">K-2018 MAG008</strain>
    </source>
</reference>
<dbReference type="Gene3D" id="3.40.50.10610">
    <property type="entry name" value="ABC-type transport auxiliary lipoprotein component"/>
    <property type="match status" value="1"/>
</dbReference>
<organism evidence="1 2">
    <name type="scientific">Candidatus Methylobacter titanis</name>
    <dbReference type="NCBI Taxonomy" id="3053457"/>
    <lineage>
        <taxon>Bacteria</taxon>
        <taxon>Pseudomonadati</taxon>
        <taxon>Pseudomonadota</taxon>
        <taxon>Gammaproteobacteria</taxon>
        <taxon>Methylococcales</taxon>
        <taxon>Methylococcaceae</taxon>
        <taxon>Methylobacter</taxon>
    </lineage>
</organism>
<name>A0AA43TMI6_9GAMM</name>
<dbReference type="EMBL" id="JAQSDF010000054">
    <property type="protein sequence ID" value="MDI1232028.1"/>
    <property type="molecule type" value="Genomic_DNA"/>
</dbReference>
<comment type="caution">
    <text evidence="1">The sequence shown here is derived from an EMBL/GenBank/DDBJ whole genome shotgun (WGS) entry which is preliminary data.</text>
</comment>
<evidence type="ECO:0000313" key="2">
    <source>
        <dbReference type="Proteomes" id="UP001160519"/>
    </source>
</evidence>
<accession>A0AA43TMI6</accession>
<evidence type="ECO:0008006" key="3">
    <source>
        <dbReference type="Google" id="ProtNLM"/>
    </source>
</evidence>
<keyword evidence="2" id="KW-1185">Reference proteome</keyword>
<gene>
    <name evidence="1" type="ORF">PSU93_12845</name>
</gene>
<proteinExistence type="predicted"/>
<dbReference type="Proteomes" id="UP001160519">
    <property type="component" value="Unassembled WGS sequence"/>
</dbReference>
<dbReference type="AlphaFoldDB" id="A0AA43TMI6"/>